<gene>
    <name evidence="6" type="ORF">KC669_03435</name>
</gene>
<evidence type="ECO:0000256" key="1">
    <source>
        <dbReference type="ARBA" id="ARBA00022598"/>
    </source>
</evidence>
<evidence type="ECO:0000259" key="5">
    <source>
        <dbReference type="PROSITE" id="PS50862"/>
    </source>
</evidence>
<dbReference type="InterPro" id="IPR018149">
    <property type="entry name" value="Lys-tRNA-synth_II_C"/>
</dbReference>
<sequence length="306" mass="36309">MKQNSELFERYFIKEYTIKAVRKFFENKNYHELESPILTDSLPQERYLDALYTDITLQNGESKRAYLIPSTETWNKKILVAGLGNHFVITKVFRGLEEIGPNHSPEFTMLEWYQVGDNYFDLMDTTEELVRYIITFINEKSERPHPVPINRNHPLLKGEGYKLNYQGQEIDFGTKWDRFSVRELLRKHVNIELEEIELVENFRKIAIEKGFEITDQDDWQTIFEIIFSSAVEPNFAKDKPTFVYDFPRILCPLTKVKESDPLVSEKTEFYIAGKEIGNGYTELTDWEEQKRRFDEEQAEREKLGKE</sequence>
<dbReference type="GO" id="GO:0000049">
    <property type="term" value="F:tRNA binding"/>
    <property type="evidence" value="ECO:0007669"/>
    <property type="project" value="TreeGrafter"/>
</dbReference>
<name>A0A955LAD4_9BACT</name>
<evidence type="ECO:0000313" key="6">
    <source>
        <dbReference type="EMBL" id="MCA9387062.1"/>
    </source>
</evidence>
<dbReference type="SUPFAM" id="SSF55681">
    <property type="entry name" value="Class II aaRS and biotin synthetases"/>
    <property type="match status" value="1"/>
</dbReference>
<dbReference type="AlphaFoldDB" id="A0A955LAD4"/>
<organism evidence="6 7">
    <name type="scientific">Candidatus Dojkabacteria bacterium</name>
    <dbReference type="NCBI Taxonomy" id="2099670"/>
    <lineage>
        <taxon>Bacteria</taxon>
        <taxon>Candidatus Dojkabacteria</taxon>
    </lineage>
</organism>
<dbReference type="PRINTS" id="PR00982">
    <property type="entry name" value="TRNASYNTHLYS"/>
</dbReference>
<feature type="domain" description="Aminoacyl-transfer RNA synthetases class-II family profile" evidence="5">
    <location>
        <begin position="19"/>
        <end position="306"/>
    </location>
</feature>
<keyword evidence="3" id="KW-0067">ATP-binding</keyword>
<feature type="non-terminal residue" evidence="6">
    <location>
        <position position="306"/>
    </location>
</feature>
<keyword evidence="2" id="KW-0547">Nucleotide-binding</keyword>
<dbReference type="EMBL" id="JAGQLF010000041">
    <property type="protein sequence ID" value="MCA9387062.1"/>
    <property type="molecule type" value="Genomic_DNA"/>
</dbReference>
<dbReference type="Pfam" id="PF00152">
    <property type="entry name" value="tRNA-synt_2"/>
    <property type="match status" value="1"/>
</dbReference>
<evidence type="ECO:0000256" key="3">
    <source>
        <dbReference type="ARBA" id="ARBA00022840"/>
    </source>
</evidence>
<dbReference type="Proteomes" id="UP000714915">
    <property type="component" value="Unassembled WGS sequence"/>
</dbReference>
<dbReference type="GO" id="GO:0004824">
    <property type="term" value="F:lysine-tRNA ligase activity"/>
    <property type="evidence" value="ECO:0007669"/>
    <property type="project" value="InterPro"/>
</dbReference>
<feature type="region of interest" description="Disordered" evidence="4">
    <location>
        <begin position="287"/>
        <end position="306"/>
    </location>
</feature>
<comment type="caution">
    <text evidence="6">The sequence shown here is derived from an EMBL/GenBank/DDBJ whole genome shotgun (WGS) entry which is preliminary data.</text>
</comment>
<dbReference type="PANTHER" id="PTHR42918">
    <property type="entry name" value="LYSYL-TRNA SYNTHETASE"/>
    <property type="match status" value="1"/>
</dbReference>
<dbReference type="InterPro" id="IPR045864">
    <property type="entry name" value="aa-tRNA-synth_II/BPL/LPL"/>
</dbReference>
<dbReference type="GO" id="GO:0005524">
    <property type="term" value="F:ATP binding"/>
    <property type="evidence" value="ECO:0007669"/>
    <property type="project" value="UniProtKB-KW"/>
</dbReference>
<evidence type="ECO:0000256" key="4">
    <source>
        <dbReference type="SAM" id="MobiDB-lite"/>
    </source>
</evidence>
<evidence type="ECO:0000313" key="7">
    <source>
        <dbReference type="Proteomes" id="UP000714915"/>
    </source>
</evidence>
<keyword evidence="1" id="KW-0436">Ligase</keyword>
<protein>
    <recommendedName>
        <fullName evidence="5">Aminoacyl-transfer RNA synthetases class-II family profile domain-containing protein</fullName>
    </recommendedName>
</protein>
<dbReference type="GO" id="GO:0005829">
    <property type="term" value="C:cytosol"/>
    <property type="evidence" value="ECO:0007669"/>
    <property type="project" value="TreeGrafter"/>
</dbReference>
<reference evidence="6" key="1">
    <citation type="submission" date="2020-04" db="EMBL/GenBank/DDBJ databases">
        <authorList>
            <person name="Zhang T."/>
        </authorList>
    </citation>
    <scope>NUCLEOTIDE SEQUENCE</scope>
    <source>
        <strain evidence="6">HKST-UBA09</strain>
    </source>
</reference>
<proteinExistence type="predicted"/>
<dbReference type="InterPro" id="IPR004364">
    <property type="entry name" value="Aa-tRNA-synt_II"/>
</dbReference>
<accession>A0A955LAD4</accession>
<dbReference type="Gene3D" id="3.30.930.10">
    <property type="entry name" value="Bira Bifunctional Protein, Domain 2"/>
    <property type="match status" value="1"/>
</dbReference>
<reference evidence="6" key="2">
    <citation type="journal article" date="2021" name="Microbiome">
        <title>Successional dynamics and alternative stable states in a saline activated sludge microbial community over 9 years.</title>
        <authorList>
            <person name="Wang Y."/>
            <person name="Ye J."/>
            <person name="Ju F."/>
            <person name="Liu L."/>
            <person name="Boyd J.A."/>
            <person name="Deng Y."/>
            <person name="Parks D.H."/>
            <person name="Jiang X."/>
            <person name="Yin X."/>
            <person name="Woodcroft B.J."/>
            <person name="Tyson G.W."/>
            <person name="Hugenholtz P."/>
            <person name="Polz M.F."/>
            <person name="Zhang T."/>
        </authorList>
    </citation>
    <scope>NUCLEOTIDE SEQUENCE</scope>
    <source>
        <strain evidence="6">HKST-UBA09</strain>
    </source>
</reference>
<dbReference type="PROSITE" id="PS50862">
    <property type="entry name" value="AA_TRNA_LIGASE_II"/>
    <property type="match status" value="1"/>
</dbReference>
<evidence type="ECO:0000256" key="2">
    <source>
        <dbReference type="ARBA" id="ARBA00022741"/>
    </source>
</evidence>
<dbReference type="InterPro" id="IPR006195">
    <property type="entry name" value="aa-tRNA-synth_II"/>
</dbReference>
<dbReference type="PANTHER" id="PTHR42918:SF6">
    <property type="entry name" value="ELONGATION FACTOR P--(R)-BETA-LYSINE LIGASE"/>
    <property type="match status" value="1"/>
</dbReference>
<dbReference type="GO" id="GO:0006430">
    <property type="term" value="P:lysyl-tRNA aminoacylation"/>
    <property type="evidence" value="ECO:0007669"/>
    <property type="project" value="InterPro"/>
</dbReference>